<accession>A0AAW1MMY2</accession>
<evidence type="ECO:0000313" key="3">
    <source>
        <dbReference type="Proteomes" id="UP001458880"/>
    </source>
</evidence>
<feature type="compositionally biased region" description="Basic and acidic residues" evidence="1">
    <location>
        <begin position="338"/>
        <end position="370"/>
    </location>
</feature>
<comment type="caution">
    <text evidence="2">The sequence shown here is derived from an EMBL/GenBank/DDBJ whole genome shotgun (WGS) entry which is preliminary data.</text>
</comment>
<proteinExistence type="predicted"/>
<gene>
    <name evidence="2" type="ORF">QE152_g5461</name>
</gene>
<protein>
    <recommendedName>
        <fullName evidence="4">BEN domain-containing protein</fullName>
    </recommendedName>
</protein>
<evidence type="ECO:0000256" key="1">
    <source>
        <dbReference type="SAM" id="MobiDB-lite"/>
    </source>
</evidence>
<evidence type="ECO:0000313" key="2">
    <source>
        <dbReference type="EMBL" id="KAK9747226.1"/>
    </source>
</evidence>
<sequence length="591" mass="67628">MDSLYDEPRSAPKPLSFDDFPCKLIPEVSLIFPQNCNQPKKIESPTITNKSYSAWKANAHSKPNVNLGKENIAPCNERETNRMLARKQVRFESPNLQKNNPPMNNSSKSAITSVPEKDISIPQENTGSNSVKPFAQIYMANIPNRHLDLSLIKPAENNEKKPDKTNTNLNYQRFCDTPLTISNDVKGSESRSNQNYNNYEMQQRESIGYNSNMNWNPLNRLNYNEDRIRSYRNEPTINELLKVIQQQNEQIFLLQKQVALLIENQTKQKQTDTLNYDVQRIRRQECFSSTKIEHAQFNQHLPTKLAVDVMTSFEVSIHPSQRNQYNSADVAPQNVQEQDNRLDQDRLKSNNILDDIKRQVDDDNNRKEGDDMSLSLNEPLSIVERCPSPENSIHVDMKDYSSDDDESTNSANDIGWTIYNNVMGQVNNMLKKVDNRHDFDASTSAAGMLGNKTMQKVKEATLRHLQSIGVNLSALQEHNTECLNQTSNGSEYTPTEISFAVKQLLMKYLPDEQLAKLTQPASNPPKKNVDCNRENLIRRRPEFSFATLQYMKKYNLLTSDTVVPQTMPSNKNADLPKILDVTALKQQPKLL</sequence>
<evidence type="ECO:0008006" key="4">
    <source>
        <dbReference type="Google" id="ProtNLM"/>
    </source>
</evidence>
<keyword evidence="3" id="KW-1185">Reference proteome</keyword>
<name>A0AAW1MMY2_POPJA</name>
<dbReference type="EMBL" id="JASPKY010000032">
    <property type="protein sequence ID" value="KAK9747226.1"/>
    <property type="molecule type" value="Genomic_DNA"/>
</dbReference>
<dbReference type="AlphaFoldDB" id="A0AAW1MMY2"/>
<dbReference type="Proteomes" id="UP001458880">
    <property type="component" value="Unassembled WGS sequence"/>
</dbReference>
<organism evidence="2 3">
    <name type="scientific">Popillia japonica</name>
    <name type="common">Japanese beetle</name>
    <dbReference type="NCBI Taxonomy" id="7064"/>
    <lineage>
        <taxon>Eukaryota</taxon>
        <taxon>Metazoa</taxon>
        <taxon>Ecdysozoa</taxon>
        <taxon>Arthropoda</taxon>
        <taxon>Hexapoda</taxon>
        <taxon>Insecta</taxon>
        <taxon>Pterygota</taxon>
        <taxon>Neoptera</taxon>
        <taxon>Endopterygota</taxon>
        <taxon>Coleoptera</taxon>
        <taxon>Polyphaga</taxon>
        <taxon>Scarabaeiformia</taxon>
        <taxon>Scarabaeidae</taxon>
        <taxon>Rutelinae</taxon>
        <taxon>Popillia</taxon>
    </lineage>
</organism>
<feature type="region of interest" description="Disordered" evidence="1">
    <location>
        <begin position="320"/>
        <end position="373"/>
    </location>
</feature>
<feature type="compositionally biased region" description="Polar residues" evidence="1">
    <location>
        <begin position="320"/>
        <end position="337"/>
    </location>
</feature>
<reference evidence="2 3" key="1">
    <citation type="journal article" date="2024" name="BMC Genomics">
        <title>De novo assembly and annotation of Popillia japonica's genome with initial clues to its potential as an invasive pest.</title>
        <authorList>
            <person name="Cucini C."/>
            <person name="Boschi S."/>
            <person name="Funari R."/>
            <person name="Cardaioli E."/>
            <person name="Iannotti N."/>
            <person name="Marturano G."/>
            <person name="Paoli F."/>
            <person name="Bruttini M."/>
            <person name="Carapelli A."/>
            <person name="Frati F."/>
            <person name="Nardi F."/>
        </authorList>
    </citation>
    <scope>NUCLEOTIDE SEQUENCE [LARGE SCALE GENOMIC DNA]</scope>
    <source>
        <strain evidence="2">DMR45628</strain>
    </source>
</reference>